<reference evidence="2 3" key="1">
    <citation type="submission" date="2018-09" db="EMBL/GenBank/DDBJ databases">
        <authorList>
            <person name="Tagini F."/>
        </authorList>
    </citation>
    <scope>NUCLEOTIDE SEQUENCE [LARGE SCALE GENOMIC DNA]</scope>
    <source>
        <strain evidence="2 3">MK136</strain>
    </source>
</reference>
<keyword evidence="3" id="KW-1185">Reference proteome</keyword>
<feature type="compositionally biased region" description="Polar residues" evidence="1">
    <location>
        <begin position="101"/>
        <end position="115"/>
    </location>
</feature>
<organism evidence="2 3">
    <name type="scientific">Mycobacterium attenuatum</name>
    <dbReference type="NCBI Taxonomy" id="2341086"/>
    <lineage>
        <taxon>Bacteria</taxon>
        <taxon>Bacillati</taxon>
        <taxon>Actinomycetota</taxon>
        <taxon>Actinomycetes</taxon>
        <taxon>Mycobacteriales</taxon>
        <taxon>Mycobacteriaceae</taxon>
        <taxon>Mycobacterium</taxon>
    </lineage>
</organism>
<evidence type="ECO:0000256" key="1">
    <source>
        <dbReference type="SAM" id="MobiDB-lite"/>
    </source>
</evidence>
<feature type="compositionally biased region" description="Low complexity" evidence="1">
    <location>
        <begin position="89"/>
        <end position="100"/>
    </location>
</feature>
<proteinExistence type="predicted"/>
<gene>
    <name evidence="2" type="ORF">LAUMK136_05650</name>
</gene>
<feature type="region of interest" description="Disordered" evidence="1">
    <location>
        <begin position="89"/>
        <end position="115"/>
    </location>
</feature>
<dbReference type="Proteomes" id="UP000273307">
    <property type="component" value="Unassembled WGS sequence"/>
</dbReference>
<dbReference type="OrthoDB" id="4758030at2"/>
<sequence length="192" mass="20562">MSRSAHHLDLAHNTVGLCSDQSRPAGAASSQRARRSAIVALGTLALTSGIAAAVDTATDSATNISIGRLAITLTSHDGFKLDTCTSSNSNFSNNENSSNSTPITDNQDSSNATSIANNENTYSYVPMYDPYEPSEYLNASELPGYLTFFYAPNGNYKDINYPPSIGPNVYGETNYDLLDTLLDEWKNANDGV</sequence>
<evidence type="ECO:0000313" key="3">
    <source>
        <dbReference type="Proteomes" id="UP000273307"/>
    </source>
</evidence>
<evidence type="ECO:0000313" key="2">
    <source>
        <dbReference type="EMBL" id="VBA44487.1"/>
    </source>
</evidence>
<dbReference type="EMBL" id="UPHP01000164">
    <property type="protein sequence ID" value="VBA44487.1"/>
    <property type="molecule type" value="Genomic_DNA"/>
</dbReference>
<dbReference type="RefSeq" id="WP_136623321.1">
    <property type="nucleotide sequence ID" value="NZ_UPHP01000164.1"/>
</dbReference>
<protein>
    <submittedName>
        <fullName evidence="2">Uncharacterized protein</fullName>
    </submittedName>
</protein>
<name>A0A498QGE3_9MYCO</name>
<dbReference type="AlphaFoldDB" id="A0A498QGE3"/>
<accession>A0A498QGE3</accession>